<sequence length="108" mass="11989">MDCSPPGSSVRGFPGRNTEVAYHFLLLGIFLDQGSVFHRVSIACMCQSHLPFHPVTVPPHRGIHTVAHYNLCLHFFDCVSVVGQVCELQAIEQLAWPLPTRSRGSSQF</sequence>
<gene>
    <name evidence="1" type="ORF">MRATA1EN1_LOCUS29047</name>
</gene>
<evidence type="ECO:0000313" key="2">
    <source>
        <dbReference type="Proteomes" id="UP001176941"/>
    </source>
</evidence>
<accession>A0ABN9A1G1</accession>
<keyword evidence="2" id="KW-1185">Reference proteome</keyword>
<dbReference type="Proteomes" id="UP001176941">
    <property type="component" value="Chromosome X"/>
</dbReference>
<reference evidence="1" key="1">
    <citation type="submission" date="2023-04" db="EMBL/GenBank/DDBJ databases">
        <authorList>
            <consortium name="ELIXIR-Norway"/>
        </authorList>
    </citation>
    <scope>NUCLEOTIDE SEQUENCE [LARGE SCALE GENOMIC DNA]</scope>
</reference>
<evidence type="ECO:0000313" key="1">
    <source>
        <dbReference type="EMBL" id="CAI9180085.1"/>
    </source>
</evidence>
<protein>
    <submittedName>
        <fullName evidence="1">Uncharacterized protein</fullName>
    </submittedName>
</protein>
<dbReference type="EMBL" id="OX460343">
    <property type="protein sequence ID" value="CAI9180085.1"/>
    <property type="molecule type" value="Genomic_DNA"/>
</dbReference>
<name>A0ABN9A1G1_RANTA</name>
<organism evidence="1 2">
    <name type="scientific">Rangifer tarandus platyrhynchus</name>
    <name type="common">Svalbard reindeer</name>
    <dbReference type="NCBI Taxonomy" id="3082113"/>
    <lineage>
        <taxon>Eukaryota</taxon>
        <taxon>Metazoa</taxon>
        <taxon>Chordata</taxon>
        <taxon>Craniata</taxon>
        <taxon>Vertebrata</taxon>
        <taxon>Euteleostomi</taxon>
        <taxon>Mammalia</taxon>
        <taxon>Eutheria</taxon>
        <taxon>Laurasiatheria</taxon>
        <taxon>Artiodactyla</taxon>
        <taxon>Ruminantia</taxon>
        <taxon>Pecora</taxon>
        <taxon>Cervidae</taxon>
        <taxon>Odocoileinae</taxon>
        <taxon>Rangifer</taxon>
    </lineage>
</organism>
<proteinExistence type="predicted"/>